<keyword evidence="5" id="KW-0732">Signal</keyword>
<feature type="disulfide bond" evidence="18">
    <location>
        <begin position="694"/>
        <end position="709"/>
    </location>
</feature>
<evidence type="ECO:0000256" key="16">
    <source>
        <dbReference type="ARBA" id="ARBA00074425"/>
    </source>
</evidence>
<evidence type="ECO:0000256" key="6">
    <source>
        <dbReference type="ARBA" id="ARBA00022737"/>
    </source>
</evidence>
<feature type="compositionally biased region" description="Acidic residues" evidence="19">
    <location>
        <begin position="981"/>
        <end position="990"/>
    </location>
</feature>
<dbReference type="InterPro" id="IPR050685">
    <property type="entry name" value="LDLR"/>
</dbReference>
<feature type="compositionally biased region" description="Gly residues" evidence="19">
    <location>
        <begin position="95"/>
        <end position="112"/>
    </location>
</feature>
<evidence type="ECO:0000256" key="15">
    <source>
        <dbReference type="ARBA" id="ARBA00062712"/>
    </source>
</evidence>
<keyword evidence="12" id="KW-0325">Glycoprotein</keyword>
<dbReference type="PROSITE" id="PS01180">
    <property type="entry name" value="CUB"/>
    <property type="match status" value="2"/>
</dbReference>
<evidence type="ECO:0000313" key="22">
    <source>
        <dbReference type="EMBL" id="MBZ3885326.1"/>
    </source>
</evidence>
<feature type="compositionally biased region" description="Low complexity" evidence="19">
    <location>
        <begin position="121"/>
        <end position="130"/>
    </location>
</feature>
<keyword evidence="7 20" id="KW-1133">Transmembrane helix</keyword>
<feature type="disulfide bond" evidence="18">
    <location>
        <begin position="386"/>
        <end position="398"/>
    </location>
</feature>
<keyword evidence="6" id="KW-0677">Repeat</keyword>
<keyword evidence="23" id="KW-1185">Reference proteome</keyword>
<evidence type="ECO:0000256" key="7">
    <source>
        <dbReference type="ARBA" id="ARBA00022989"/>
    </source>
</evidence>
<organism evidence="22 23">
    <name type="scientific">Sciurus carolinensis</name>
    <name type="common">Eastern gray squirrel</name>
    <dbReference type="NCBI Taxonomy" id="30640"/>
    <lineage>
        <taxon>Eukaryota</taxon>
        <taxon>Metazoa</taxon>
        <taxon>Chordata</taxon>
        <taxon>Craniata</taxon>
        <taxon>Vertebrata</taxon>
        <taxon>Euteleostomi</taxon>
        <taxon>Mammalia</taxon>
        <taxon>Eutheria</taxon>
        <taxon>Euarchontoglires</taxon>
        <taxon>Glires</taxon>
        <taxon>Rodentia</taxon>
        <taxon>Sciuromorpha</taxon>
        <taxon>Sciuridae</taxon>
        <taxon>Sciurinae</taxon>
        <taxon>Sciurini</taxon>
        <taxon>Sciurus</taxon>
    </lineage>
</organism>
<keyword evidence="11" id="KW-0168">Coated pit</keyword>
<keyword evidence="8 20" id="KW-0472">Membrane</keyword>
<evidence type="ECO:0000256" key="17">
    <source>
        <dbReference type="ARBA" id="ARBA00083578"/>
    </source>
</evidence>
<dbReference type="Pfam" id="PF00057">
    <property type="entry name" value="Ldl_recept_a"/>
    <property type="match status" value="3"/>
</dbReference>
<dbReference type="GO" id="GO:0005886">
    <property type="term" value="C:plasma membrane"/>
    <property type="evidence" value="ECO:0007669"/>
    <property type="project" value="TreeGrafter"/>
</dbReference>
<feature type="disulfide bond" evidence="18">
    <location>
        <begin position="454"/>
        <end position="469"/>
    </location>
</feature>
<evidence type="ECO:0000256" key="11">
    <source>
        <dbReference type="ARBA" id="ARBA00023176"/>
    </source>
</evidence>
<dbReference type="SMART" id="SM00042">
    <property type="entry name" value="CUB"/>
    <property type="match status" value="2"/>
</dbReference>
<comment type="function">
    <text evidence="14">Probable receptor, which may be involved in the internalization of lipophilic molecules and/or signal transduction. Its precise role is however unclear, since it does not bind to very low density lipoprotein (VLDL) or to LRPAP1 in vitro.</text>
</comment>
<dbReference type="CDD" id="cd00112">
    <property type="entry name" value="LDLa"/>
    <property type="match status" value="4"/>
</dbReference>
<dbReference type="Gene3D" id="4.10.400.10">
    <property type="entry name" value="Low-density Lipoprotein Receptor"/>
    <property type="match status" value="4"/>
</dbReference>
<feature type="disulfide bond" evidence="18">
    <location>
        <begin position="393"/>
        <end position="411"/>
    </location>
</feature>
<comment type="subunit">
    <text evidence="15">Binds GGA1 and GGA2.</text>
</comment>
<dbReference type="InterPro" id="IPR036055">
    <property type="entry name" value="LDL_receptor-like_sf"/>
</dbReference>
<accession>A0AA41N818</accession>
<keyword evidence="3" id="KW-0254">Endocytosis</keyword>
<reference evidence="22" key="1">
    <citation type="submission" date="2020-03" db="EMBL/GenBank/DDBJ databases">
        <title>Studies in the Genomics of Life Span.</title>
        <authorList>
            <person name="Glass D."/>
        </authorList>
    </citation>
    <scope>NUCLEOTIDE SEQUENCE</scope>
    <source>
        <strain evidence="22">SUZIE</strain>
        <tissue evidence="22">Muscle</tissue>
    </source>
</reference>
<evidence type="ECO:0000256" key="9">
    <source>
        <dbReference type="ARBA" id="ARBA00023157"/>
    </source>
</evidence>
<keyword evidence="9 18" id="KW-1015">Disulfide bond</keyword>
<evidence type="ECO:0000256" key="4">
    <source>
        <dbReference type="ARBA" id="ARBA00022692"/>
    </source>
</evidence>
<dbReference type="GO" id="GO:0006897">
    <property type="term" value="P:endocytosis"/>
    <property type="evidence" value="ECO:0007669"/>
    <property type="project" value="UniProtKB-KW"/>
</dbReference>
<comment type="caution">
    <text evidence="22">The sequence shown here is derived from an EMBL/GenBank/DDBJ whole genome shotgun (WGS) entry which is preliminary data.</text>
</comment>
<evidence type="ECO:0000256" key="5">
    <source>
        <dbReference type="ARBA" id="ARBA00022729"/>
    </source>
</evidence>
<dbReference type="Gene3D" id="2.60.120.290">
    <property type="entry name" value="Spermadhesin, CUB domain"/>
    <property type="match status" value="2"/>
</dbReference>
<dbReference type="PANTHER" id="PTHR24270">
    <property type="entry name" value="LOW-DENSITY LIPOPROTEIN RECEPTOR-RELATED"/>
    <property type="match status" value="1"/>
</dbReference>
<comment type="similarity">
    <text evidence="2">Belongs to the LDLR family.</text>
</comment>
<dbReference type="InterPro" id="IPR002172">
    <property type="entry name" value="LDrepeatLR_classA_rpt"/>
</dbReference>
<keyword evidence="22" id="KW-0449">Lipoprotein</keyword>
<name>A0AA41N818_SCICA</name>
<evidence type="ECO:0000256" key="12">
    <source>
        <dbReference type="ARBA" id="ARBA00023180"/>
    </source>
</evidence>
<feature type="compositionally biased region" description="Pro residues" evidence="19">
    <location>
        <begin position="184"/>
        <end position="198"/>
    </location>
</feature>
<dbReference type="EMBL" id="JAATJV010399279">
    <property type="protein sequence ID" value="MBZ3885326.1"/>
    <property type="molecule type" value="Genomic_DNA"/>
</dbReference>
<feature type="region of interest" description="Disordered" evidence="19">
    <location>
        <begin position="179"/>
        <end position="233"/>
    </location>
</feature>
<dbReference type="FunFam" id="2.60.120.290:FF:000021">
    <property type="entry name" value="Low-density lipoprotein receptor-related protein 12"/>
    <property type="match status" value="1"/>
</dbReference>
<dbReference type="InterPro" id="IPR023415">
    <property type="entry name" value="LDLR_class-A_CS"/>
</dbReference>
<evidence type="ECO:0000256" key="20">
    <source>
        <dbReference type="SAM" id="Phobius"/>
    </source>
</evidence>
<feature type="disulfide bond" evidence="18">
    <location>
        <begin position="405"/>
        <end position="420"/>
    </location>
</feature>
<dbReference type="SMART" id="SM00192">
    <property type="entry name" value="LDLa"/>
    <property type="match status" value="5"/>
</dbReference>
<evidence type="ECO:0000256" key="10">
    <source>
        <dbReference type="ARBA" id="ARBA00023170"/>
    </source>
</evidence>
<feature type="compositionally biased region" description="Basic and acidic residues" evidence="19">
    <location>
        <begin position="909"/>
        <end position="927"/>
    </location>
</feature>
<proteinExistence type="inferred from homology"/>
<evidence type="ECO:0000256" key="8">
    <source>
        <dbReference type="ARBA" id="ARBA00023136"/>
    </source>
</evidence>
<evidence type="ECO:0000256" key="14">
    <source>
        <dbReference type="ARBA" id="ARBA00054184"/>
    </source>
</evidence>
<evidence type="ECO:0000256" key="3">
    <source>
        <dbReference type="ARBA" id="ARBA00022583"/>
    </source>
</evidence>
<dbReference type="PROSITE" id="PS50068">
    <property type="entry name" value="LDLRA_2"/>
    <property type="match status" value="4"/>
</dbReference>
<dbReference type="FunFam" id="4.10.400.10:FF:000050">
    <property type="entry name" value="low-density lipoprotein receptor-related protein 10"/>
    <property type="match status" value="1"/>
</dbReference>
<feature type="transmembrane region" description="Helical" evidence="20">
    <location>
        <begin position="717"/>
        <end position="743"/>
    </location>
</feature>
<feature type="disulfide bond" evidence="18">
    <location>
        <begin position="657"/>
        <end position="672"/>
    </location>
</feature>
<dbReference type="Pfam" id="PF00431">
    <property type="entry name" value="CUB"/>
    <property type="match status" value="1"/>
</dbReference>
<keyword evidence="10 22" id="KW-0675">Receptor</keyword>
<dbReference type="SUPFAM" id="SSF49854">
    <property type="entry name" value="Spermadhesin, CUB domain"/>
    <property type="match status" value="2"/>
</dbReference>
<dbReference type="FunFam" id="4.10.400.10:FF:000034">
    <property type="entry name" value="Low-density lipoprotein receptor-related protein 2"/>
    <property type="match status" value="1"/>
</dbReference>
<evidence type="ECO:0000256" key="2">
    <source>
        <dbReference type="ARBA" id="ARBA00009939"/>
    </source>
</evidence>
<evidence type="ECO:0000256" key="1">
    <source>
        <dbReference type="ARBA" id="ARBA00004479"/>
    </source>
</evidence>
<feature type="disulfide bond" evidence="18">
    <location>
        <begin position="682"/>
        <end position="700"/>
    </location>
</feature>
<sequence length="990" mass="105778">MLTVTLGMLTVSRGMFTLTLSMLTLVLGILTENTGMPTESLDILTETLDMLTLTLACSHATAAPRVRHVAGAARPPGSQLRQGARREDRRTHGRTTGGTRPGGLGAALGGPGSPVPDRQRAAGAWAIRGPRGAGRPRRGTQDLGAAAGEGPAWWPPLSPSGARDAAADVAPLVAGLHRRCTKTPPEPPPTPRPQPSRKPQPEPEPEPEGRRRRPRAAGPGMEKRAATGPEGAPGARAQLAVVCLVNLFLTGKLSSAVPALAACSGKLEQHTERRGVIYSPAWPLNYPPGTNCSWYIQGDRGDMITISFRNFDVEESHQCSLDWLLLGPAAPPRQEAFRLCGSAIPPAFISARDHVWIFFHSDASSSGQAQGFRLSYIRGKLGQVSCQPDEFRCDNGKCLPGPWQCNTVDECGDGSDEGNCSAPASEPPGSLCPGGTFPCSGARSTRCLPVERRCDGTQDCGDGSDEAGCPDLACGRRLGSFYGSFASPDLFGAARGPSDLHCTWLVDTQDPRRVLLQLELRLGYDDYVQVYEGLGERGDRLLQTLSYRSNHRPVSLEAAQGRLTVAYHARARSAGHGFNATYQVKGYCLPWEQPCGSSSEGDDSGVGDQGCFSEPQRCDGWWHCASGRDEQGCPACPPDQYPCEGGSGLCYAPADRCNNQKSCPDGADEKNCFSCQPGTFHCGTNLCIFETWRCDGQEDCQDGSDEHGCLAAVPRKVITAALIGSLVCGLLLVIALGCAFKLYSLRTQEYRAFETQMTRLEAEFVRREAPPSYGQLIAQGLIPPVEDFPVYSASQASVLQNLRTAMRRQMRRHASRRGPSRRRLGRLWNRLFHRPRAPRGQIPLLTAARTSQTVLGDGLLQPAPGAAPEPPASHTDTGSPRAAGDAPPSAPGHAPEVGTSVPPPPAGLRDPEYGPVNKDRKACRDPLADNPAPSDTLPEPCLAQDPYPPAPTASSTPDPHSPEPLEVCRSPPPPCSPTLEASDDEALLVC</sequence>
<comment type="caution">
    <text evidence="18">Lacks conserved residue(s) required for the propagation of feature annotation.</text>
</comment>
<dbReference type="PROSITE" id="PS01209">
    <property type="entry name" value="LDLRA_1"/>
    <property type="match status" value="3"/>
</dbReference>
<evidence type="ECO:0000256" key="19">
    <source>
        <dbReference type="SAM" id="MobiDB-lite"/>
    </source>
</evidence>
<dbReference type="PRINTS" id="PR00261">
    <property type="entry name" value="LDLRECEPTOR"/>
</dbReference>
<protein>
    <recommendedName>
        <fullName evidence="16">Low-density lipoprotein receptor-related protein 3</fullName>
    </recommendedName>
    <alternativeName>
        <fullName evidence="17">105 kDa low-density lipoprotein receptor-related protein</fullName>
    </alternativeName>
</protein>
<dbReference type="FunFam" id="2.60.120.290:FF:000031">
    <property type="entry name" value="Low-density lipoprotein receptor-related protein 3"/>
    <property type="match status" value="1"/>
</dbReference>
<comment type="subcellular location">
    <subcellularLocation>
        <location evidence="13">Membrane</location>
        <location evidence="13">Coated pit</location>
    </subcellularLocation>
    <subcellularLocation>
        <location evidence="1">Membrane</location>
        <topology evidence="1">Single-pass type I membrane protein</topology>
    </subcellularLocation>
</comment>
<feature type="region of interest" description="Disordered" evidence="19">
    <location>
        <begin position="67"/>
        <end position="165"/>
    </location>
</feature>
<feature type="region of interest" description="Disordered" evidence="19">
    <location>
        <begin position="857"/>
        <end position="990"/>
    </location>
</feature>
<dbReference type="AlphaFoldDB" id="A0AA41N818"/>
<dbReference type="InterPro" id="IPR000859">
    <property type="entry name" value="CUB_dom"/>
</dbReference>
<feature type="domain" description="CUB" evidence="21">
    <location>
        <begin position="263"/>
        <end position="379"/>
    </location>
</feature>
<evidence type="ECO:0000313" key="23">
    <source>
        <dbReference type="Proteomes" id="UP001166674"/>
    </source>
</evidence>
<evidence type="ECO:0000256" key="18">
    <source>
        <dbReference type="PROSITE-ProRule" id="PRU00124"/>
    </source>
</evidence>
<dbReference type="SUPFAM" id="SSF57424">
    <property type="entry name" value="LDL receptor-like module"/>
    <property type="match status" value="4"/>
</dbReference>
<dbReference type="Proteomes" id="UP001166674">
    <property type="component" value="Unassembled WGS sequence"/>
</dbReference>
<dbReference type="GO" id="GO:0005905">
    <property type="term" value="C:clathrin-coated pit"/>
    <property type="evidence" value="ECO:0007669"/>
    <property type="project" value="UniProtKB-KW"/>
</dbReference>
<evidence type="ECO:0000259" key="21">
    <source>
        <dbReference type="PROSITE" id="PS01180"/>
    </source>
</evidence>
<feature type="domain" description="CUB" evidence="21">
    <location>
        <begin position="474"/>
        <end position="585"/>
    </location>
</feature>
<feature type="disulfide bond" evidence="18">
    <location>
        <begin position="675"/>
        <end position="687"/>
    </location>
</feature>
<dbReference type="PANTHER" id="PTHR24270:SF22">
    <property type="entry name" value="LOW-DENSITY LIPOPROTEIN RECEPTOR-RELATED PROTEIN 3"/>
    <property type="match status" value="1"/>
</dbReference>
<evidence type="ECO:0000256" key="13">
    <source>
        <dbReference type="ARBA" id="ARBA00037878"/>
    </source>
</evidence>
<dbReference type="FunFam" id="4.10.400.10:FF:000089">
    <property type="entry name" value="Low-density lipoprotein receptor-related protein 3"/>
    <property type="match status" value="1"/>
</dbReference>
<dbReference type="CDD" id="cd00041">
    <property type="entry name" value="CUB"/>
    <property type="match status" value="2"/>
</dbReference>
<dbReference type="InterPro" id="IPR035914">
    <property type="entry name" value="Sperma_CUB_dom_sf"/>
</dbReference>
<gene>
    <name evidence="22" type="ORF">SUZIE_182385</name>
</gene>
<keyword evidence="4 20" id="KW-0812">Transmembrane</keyword>